<evidence type="ECO:0000256" key="12">
    <source>
        <dbReference type="ARBA" id="ARBA00035485"/>
    </source>
</evidence>
<dbReference type="GO" id="GO:0005840">
    <property type="term" value="C:ribosome"/>
    <property type="evidence" value="ECO:0007669"/>
    <property type="project" value="UniProtKB-KW"/>
</dbReference>
<evidence type="ECO:0000256" key="3">
    <source>
        <dbReference type="ARBA" id="ARBA00005421"/>
    </source>
</evidence>
<keyword evidence="9" id="KW-0131">Cell cycle</keyword>
<comment type="subcellular location">
    <subcellularLocation>
        <location evidence="2">Mitochondrion</location>
    </subcellularLocation>
    <subcellularLocation>
        <location evidence="1">Nucleus</location>
    </subcellularLocation>
</comment>
<dbReference type="Proteomes" id="UP001286313">
    <property type="component" value="Unassembled WGS sequence"/>
</dbReference>
<evidence type="ECO:0000256" key="4">
    <source>
        <dbReference type="ARBA" id="ARBA00022980"/>
    </source>
</evidence>
<keyword evidence="4" id="KW-0689">Ribosomal protein</keyword>
<reference evidence="15" key="1">
    <citation type="submission" date="2023-10" db="EMBL/GenBank/DDBJ databases">
        <title>Genome assemblies of two species of porcelain crab, Petrolisthes cinctipes and Petrolisthes manimaculis (Anomura: Porcellanidae).</title>
        <authorList>
            <person name="Angst P."/>
        </authorList>
    </citation>
    <scope>NUCLEOTIDE SEQUENCE</scope>
    <source>
        <strain evidence="15">PB745_01</strain>
        <tissue evidence="15">Gill</tissue>
    </source>
</reference>
<dbReference type="GO" id="GO:0005739">
    <property type="term" value="C:mitochondrion"/>
    <property type="evidence" value="ECO:0007669"/>
    <property type="project" value="UniProtKB-SubCell"/>
</dbReference>
<dbReference type="EMBL" id="JAWQEG010006589">
    <property type="protein sequence ID" value="KAK3854407.1"/>
    <property type="molecule type" value="Genomic_DNA"/>
</dbReference>
<proteinExistence type="inferred from homology"/>
<keyword evidence="8" id="KW-0687">Ribonucleoprotein</keyword>
<comment type="function">
    <text evidence="13">Acts as a negative regulator of G1 to S cell cycle phase progression by inhibiting cyclin-dependent kinases. Inhibitory effects are additive with GADD45 proteins but also occur in the absence of GADD45 proteins. Acts as a repressor of the orphan nuclear receptor NR4A1 by inhibiting AB domain-mediated transcriptional activity. May be involved in the hormone-mediated regulation of NR4A1 transcriptional activity. May play a role in mitochondrial protein synthesis.</text>
</comment>
<comment type="caution">
    <text evidence="15">The sequence shown here is derived from an EMBL/GenBank/DDBJ whole genome shotgun (WGS) entry which is preliminary data.</text>
</comment>
<feature type="compositionally biased region" description="Basic and acidic residues" evidence="14">
    <location>
        <begin position="239"/>
        <end position="263"/>
    </location>
</feature>
<protein>
    <recommendedName>
        <fullName evidence="11">Large ribosomal subunit protein mL64</fullName>
    </recommendedName>
    <alternativeName>
        <fullName evidence="10">39S ribosomal protein L59, mitochondrial</fullName>
    </alternativeName>
    <alternativeName>
        <fullName evidence="12">Growth arrest and DNA damage-inducible proteins-interacting protein 1</fullName>
    </alternativeName>
</protein>
<evidence type="ECO:0000313" key="15">
    <source>
        <dbReference type="EMBL" id="KAK3854407.1"/>
    </source>
</evidence>
<dbReference type="PANTHER" id="PTHR31761:SF1">
    <property type="entry name" value="LARGE RIBOSOMAL SUBUNIT PROTEIN ML64"/>
    <property type="match status" value="1"/>
</dbReference>
<feature type="region of interest" description="Disordered" evidence="14">
    <location>
        <begin position="227"/>
        <end position="277"/>
    </location>
</feature>
<evidence type="ECO:0000313" key="16">
    <source>
        <dbReference type="Proteomes" id="UP001286313"/>
    </source>
</evidence>
<evidence type="ECO:0000256" key="6">
    <source>
        <dbReference type="ARBA" id="ARBA00023128"/>
    </source>
</evidence>
<organism evidence="15 16">
    <name type="scientific">Petrolisthes cinctipes</name>
    <name type="common">Flat porcelain crab</name>
    <dbReference type="NCBI Taxonomy" id="88211"/>
    <lineage>
        <taxon>Eukaryota</taxon>
        <taxon>Metazoa</taxon>
        <taxon>Ecdysozoa</taxon>
        <taxon>Arthropoda</taxon>
        <taxon>Crustacea</taxon>
        <taxon>Multicrustacea</taxon>
        <taxon>Malacostraca</taxon>
        <taxon>Eumalacostraca</taxon>
        <taxon>Eucarida</taxon>
        <taxon>Decapoda</taxon>
        <taxon>Pleocyemata</taxon>
        <taxon>Anomura</taxon>
        <taxon>Galatheoidea</taxon>
        <taxon>Porcellanidae</taxon>
        <taxon>Petrolisthes</taxon>
    </lineage>
</organism>
<keyword evidence="5" id="KW-0175">Coiled coil</keyword>
<keyword evidence="16" id="KW-1185">Reference proteome</keyword>
<evidence type="ECO:0000256" key="9">
    <source>
        <dbReference type="ARBA" id="ARBA00023306"/>
    </source>
</evidence>
<evidence type="ECO:0000256" key="5">
    <source>
        <dbReference type="ARBA" id="ARBA00023054"/>
    </source>
</evidence>
<evidence type="ECO:0000256" key="8">
    <source>
        <dbReference type="ARBA" id="ARBA00023274"/>
    </source>
</evidence>
<evidence type="ECO:0000256" key="7">
    <source>
        <dbReference type="ARBA" id="ARBA00023242"/>
    </source>
</evidence>
<feature type="region of interest" description="Disordered" evidence="14">
    <location>
        <begin position="19"/>
        <end position="68"/>
    </location>
</feature>
<evidence type="ECO:0000256" key="1">
    <source>
        <dbReference type="ARBA" id="ARBA00004123"/>
    </source>
</evidence>
<evidence type="ECO:0000256" key="2">
    <source>
        <dbReference type="ARBA" id="ARBA00004173"/>
    </source>
</evidence>
<dbReference type="InterPro" id="IPR018472">
    <property type="entry name" value="Ribosomal_mL64"/>
</dbReference>
<comment type="similarity">
    <text evidence="3">Belongs to the mitochondrion-specific ribosomal protein mL64 family.</text>
</comment>
<keyword evidence="6" id="KW-0496">Mitochondrion</keyword>
<evidence type="ECO:0000256" key="13">
    <source>
        <dbReference type="ARBA" id="ARBA00060144"/>
    </source>
</evidence>
<dbReference type="GO" id="GO:1990904">
    <property type="term" value="C:ribonucleoprotein complex"/>
    <property type="evidence" value="ECO:0007669"/>
    <property type="project" value="UniProtKB-KW"/>
</dbReference>
<evidence type="ECO:0000256" key="10">
    <source>
        <dbReference type="ARBA" id="ARBA00030700"/>
    </source>
</evidence>
<evidence type="ECO:0000256" key="14">
    <source>
        <dbReference type="SAM" id="MobiDB-lite"/>
    </source>
</evidence>
<dbReference type="Pfam" id="PF10147">
    <property type="entry name" value="CR6_interact"/>
    <property type="match status" value="1"/>
</dbReference>
<keyword evidence="7" id="KW-0539">Nucleus</keyword>
<evidence type="ECO:0000256" key="11">
    <source>
        <dbReference type="ARBA" id="ARBA00035184"/>
    </source>
</evidence>
<name>A0AAE1BP57_PETCI</name>
<dbReference type="InterPro" id="IPR043035">
    <property type="entry name" value="Ribosomal_mL64_sf"/>
</dbReference>
<accession>A0AAE1BP57</accession>
<dbReference type="Gene3D" id="6.10.280.120">
    <property type="entry name" value="Growth arrest and DNA-damage-inducible proteins-interacting protein 1"/>
    <property type="match status" value="1"/>
</dbReference>
<sequence>MCRQLCGGGGGRVKVRGSERVRGSTDTITSHTDCRPCSTLPVPPPLQDPTPSAAQGENDVIERKRNKSRLTPWHYNKEHYQPPEPLTEDEEVMQCLRNQRYRLGRYGSASGINLTKAWPSKEELALEREWEKVSYPHSIHQMIDITKKQRDEEHKAIKQRQEDISRKLLHLDKWKNDLNTRLAKQEQVAREAKEKKERLIEEVRDILGFRVDPRDERFKEALELKEKEEKKRSKAAKKLAKEQRMLDQLRKEVEGTDTGKKEQEEEEGKSLHGTVIA</sequence>
<dbReference type="AlphaFoldDB" id="A0AAE1BP57"/>
<dbReference type="GO" id="GO:0005634">
    <property type="term" value="C:nucleus"/>
    <property type="evidence" value="ECO:0007669"/>
    <property type="project" value="UniProtKB-SubCell"/>
</dbReference>
<gene>
    <name evidence="15" type="ORF">Pcinc_039112</name>
</gene>
<dbReference type="PANTHER" id="PTHR31761">
    <property type="entry name" value="GROWTH ARREST AND DNA DAMAGE-INDUCIBLE PROTEINS-INTERACTING PROTEIN 1 GADD45GIP1"/>
    <property type="match status" value="1"/>
</dbReference>